<feature type="region of interest" description="Disordered" evidence="1">
    <location>
        <begin position="403"/>
        <end position="433"/>
    </location>
</feature>
<evidence type="ECO:0000313" key="2">
    <source>
        <dbReference type="EMBL" id="GFS35835.1"/>
    </source>
</evidence>
<proteinExistence type="predicted"/>
<dbReference type="AlphaFoldDB" id="A0A7J0DK37"/>
<feature type="region of interest" description="Disordered" evidence="1">
    <location>
        <begin position="152"/>
        <end position="171"/>
    </location>
</feature>
<evidence type="ECO:0000313" key="3">
    <source>
        <dbReference type="Proteomes" id="UP000585474"/>
    </source>
</evidence>
<comment type="caution">
    <text evidence="2">The sequence shown here is derived from an EMBL/GenBank/DDBJ whole genome shotgun (WGS) entry which is preliminary data.</text>
</comment>
<feature type="compositionally biased region" description="Basic and acidic residues" evidence="1">
    <location>
        <begin position="412"/>
        <end position="426"/>
    </location>
</feature>
<keyword evidence="3" id="KW-1185">Reference proteome</keyword>
<name>A0A7J0DK37_9ERIC</name>
<feature type="region of interest" description="Disordered" evidence="1">
    <location>
        <begin position="225"/>
        <end position="258"/>
    </location>
</feature>
<reference evidence="3" key="1">
    <citation type="submission" date="2019-07" db="EMBL/GenBank/DDBJ databases">
        <title>De Novo Assembly of kiwifruit Actinidia rufa.</title>
        <authorList>
            <person name="Sugita-Konishi S."/>
            <person name="Sato K."/>
            <person name="Mori E."/>
            <person name="Abe Y."/>
            <person name="Kisaki G."/>
            <person name="Hamano K."/>
            <person name="Suezawa K."/>
            <person name="Otani M."/>
            <person name="Fukuda T."/>
            <person name="Manabe T."/>
            <person name="Gomi K."/>
            <person name="Tabuchi M."/>
            <person name="Akimitsu K."/>
            <person name="Kataoka I."/>
        </authorList>
    </citation>
    <scope>NUCLEOTIDE SEQUENCE [LARGE SCALE GENOMIC DNA]</scope>
    <source>
        <strain evidence="3">cv. Fuchu</strain>
    </source>
</reference>
<evidence type="ECO:0000256" key="1">
    <source>
        <dbReference type="SAM" id="MobiDB-lite"/>
    </source>
</evidence>
<sequence length="433" mass="46954">MMDEVNQLLSSPPKESPPRDKTSNQGESGEIDNCTPFEKEFNIMTKGDLDRLRESYIFPPRIQARLPKEGETILSTRSSDENLELLQYLPGTTSPQYVAKCRLRIGGMANYKVALSLNEFRGGREGSSSSQGTIGSFLRTYLGRKEFLGSRDHRAPQGMASSGGDNVEDKSANGTAIVAGDEAMSKRINLKKLAQKVDESKGVSSLAKSTPIVKGVVIREKRLRDEVSDVSPSKVGSKGKEALPPPETKKAKSSATSSVVTIKGAKPAVTPGEGTLANPDTVLGPRASILGSPSMGVVLESSLVVRSREMGDEVTLYQGQGTSFEGKMSRAHKLACELEGQLAEMALAKKTTAQEYKSLKDFQEAVEAAASKYFGEGFDCCKRQIAHHYPNLGFDLEIMGIDHDLIEEEEETEKKEEDKEKGEDKGNTAPLSP</sequence>
<dbReference type="Proteomes" id="UP000585474">
    <property type="component" value="Unassembled WGS sequence"/>
</dbReference>
<organism evidence="2 3">
    <name type="scientific">Actinidia rufa</name>
    <dbReference type="NCBI Taxonomy" id="165716"/>
    <lineage>
        <taxon>Eukaryota</taxon>
        <taxon>Viridiplantae</taxon>
        <taxon>Streptophyta</taxon>
        <taxon>Embryophyta</taxon>
        <taxon>Tracheophyta</taxon>
        <taxon>Spermatophyta</taxon>
        <taxon>Magnoliopsida</taxon>
        <taxon>eudicotyledons</taxon>
        <taxon>Gunneridae</taxon>
        <taxon>Pentapetalae</taxon>
        <taxon>asterids</taxon>
        <taxon>Ericales</taxon>
        <taxon>Actinidiaceae</taxon>
        <taxon>Actinidia</taxon>
    </lineage>
</organism>
<feature type="region of interest" description="Disordered" evidence="1">
    <location>
        <begin position="1"/>
        <end position="34"/>
    </location>
</feature>
<gene>
    <name evidence="2" type="ORF">Acr_00g0042450</name>
</gene>
<dbReference type="EMBL" id="BJWL01000238">
    <property type="protein sequence ID" value="GFS35835.1"/>
    <property type="molecule type" value="Genomic_DNA"/>
</dbReference>
<accession>A0A7J0DK37</accession>
<protein>
    <submittedName>
        <fullName evidence="2">Uncharacterized protein</fullName>
    </submittedName>
</protein>